<feature type="domain" description="Tyrosinase copper-binding" evidence="3">
    <location>
        <begin position="122"/>
        <end position="139"/>
    </location>
</feature>
<feature type="domain" description="Tyrosinase copper-binding" evidence="4">
    <location>
        <begin position="317"/>
        <end position="328"/>
    </location>
</feature>
<comment type="caution">
    <text evidence="5">The sequence shown here is derived from an EMBL/GenBank/DDBJ whole genome shotgun (WGS) entry which is preliminary data.</text>
</comment>
<feature type="signal peptide" evidence="2">
    <location>
        <begin position="1"/>
        <end position="17"/>
    </location>
</feature>
<proteinExistence type="predicted"/>
<keyword evidence="6" id="KW-1185">Reference proteome</keyword>
<name>A0ABR3RF86_9PLEO</name>
<protein>
    <recommendedName>
        <fullName evidence="3 4">Tyrosinase copper-binding domain-containing protein</fullName>
    </recommendedName>
</protein>
<dbReference type="PROSITE" id="PS00498">
    <property type="entry name" value="TYROSINASE_2"/>
    <property type="match status" value="1"/>
</dbReference>
<dbReference type="SUPFAM" id="SSF48056">
    <property type="entry name" value="Di-copper centre-containing domain"/>
    <property type="match status" value="1"/>
</dbReference>
<dbReference type="InterPro" id="IPR008922">
    <property type="entry name" value="Di-copper_centre_dom_sf"/>
</dbReference>
<dbReference type="PRINTS" id="PR00092">
    <property type="entry name" value="TYROSINASE"/>
</dbReference>
<organism evidence="5 6">
    <name type="scientific">Nothophoma quercina</name>
    <dbReference type="NCBI Taxonomy" id="749835"/>
    <lineage>
        <taxon>Eukaryota</taxon>
        <taxon>Fungi</taxon>
        <taxon>Dikarya</taxon>
        <taxon>Ascomycota</taxon>
        <taxon>Pezizomycotina</taxon>
        <taxon>Dothideomycetes</taxon>
        <taxon>Pleosporomycetidae</taxon>
        <taxon>Pleosporales</taxon>
        <taxon>Pleosporineae</taxon>
        <taxon>Didymellaceae</taxon>
        <taxon>Nothophoma</taxon>
    </lineage>
</organism>
<dbReference type="InterPro" id="IPR002227">
    <property type="entry name" value="Tyrosinase_Cu-bd"/>
</dbReference>
<dbReference type="PROSITE" id="PS00497">
    <property type="entry name" value="TYROSINASE_1"/>
    <property type="match status" value="1"/>
</dbReference>
<evidence type="ECO:0000313" key="6">
    <source>
        <dbReference type="Proteomes" id="UP001521222"/>
    </source>
</evidence>
<accession>A0ABR3RF86</accession>
<evidence type="ECO:0000259" key="3">
    <source>
        <dbReference type="PROSITE" id="PS00497"/>
    </source>
</evidence>
<gene>
    <name evidence="5" type="ORF">SLS59_004598</name>
</gene>
<evidence type="ECO:0000256" key="1">
    <source>
        <dbReference type="ARBA" id="ARBA00022723"/>
    </source>
</evidence>
<evidence type="ECO:0000259" key="4">
    <source>
        <dbReference type="PROSITE" id="PS00498"/>
    </source>
</evidence>
<evidence type="ECO:0000313" key="5">
    <source>
        <dbReference type="EMBL" id="KAL1602943.1"/>
    </source>
</evidence>
<keyword evidence="1" id="KW-0479">Metal-binding</keyword>
<feature type="chain" id="PRO_5045636960" description="Tyrosinase copper-binding domain-containing protein" evidence="2">
    <location>
        <begin position="18"/>
        <end position="395"/>
    </location>
</feature>
<dbReference type="Pfam" id="PF00264">
    <property type="entry name" value="Tyrosinase"/>
    <property type="match status" value="1"/>
</dbReference>
<dbReference type="Gene3D" id="1.10.1280.10">
    <property type="entry name" value="Di-copper center containing domain from catechol oxidase"/>
    <property type="match status" value="1"/>
</dbReference>
<dbReference type="Proteomes" id="UP001521222">
    <property type="component" value="Unassembled WGS sequence"/>
</dbReference>
<dbReference type="PANTHER" id="PTHR11474:SF116">
    <property type="entry name" value="TYROSINASE"/>
    <property type="match status" value="1"/>
</dbReference>
<sequence>MRVPQLVTAALAGTVTAAPAGTHQCLGSNCAPESDALTAKGLENLKAFAAKRGYSNTTCTLERAAVRKEWSTLHHSEKKAYIGAVQCLAKLPPKTPAGVAAGAKNRYDDLVATHVNQTLSIHGTGNFLSWHRYFTWAYEHILQTECGYNGTQPYYNWPWWAADPLRAPNFDGSRLSMSGDGEYVGDRNNTCIPSLAACGVSLPPGHGGGCVKAGPFKNWSVNLGPVAPVLTNFTANPSPDGLGYNPRCLRRDISQVAARGWSKDSDVATLINNANTFYNFSTTMQGDFPNGYLGVHTAGHFTIGGDPGGDLFASPGDPMFFLHHSMIDRTWWTWQNQDLETRLFAIGATVTVNDSPPSRNATLDDVIGLGYVGFPDLTIREASDTLGGPFCYIYK</sequence>
<reference evidence="5 6" key="1">
    <citation type="submission" date="2024-02" db="EMBL/GenBank/DDBJ databases">
        <title>De novo assembly and annotation of 12 fungi associated with fruit tree decline syndrome in Ontario, Canada.</title>
        <authorList>
            <person name="Sulman M."/>
            <person name="Ellouze W."/>
            <person name="Ilyukhin E."/>
        </authorList>
    </citation>
    <scope>NUCLEOTIDE SEQUENCE [LARGE SCALE GENOMIC DNA]</scope>
    <source>
        <strain evidence="5 6">M97-236</strain>
    </source>
</reference>
<keyword evidence="2" id="KW-0732">Signal</keyword>
<dbReference type="EMBL" id="JAKIXB020000013">
    <property type="protein sequence ID" value="KAL1602943.1"/>
    <property type="molecule type" value="Genomic_DNA"/>
</dbReference>
<dbReference type="InterPro" id="IPR050316">
    <property type="entry name" value="Tyrosinase/Hemocyanin"/>
</dbReference>
<dbReference type="PANTHER" id="PTHR11474">
    <property type="entry name" value="TYROSINASE FAMILY MEMBER"/>
    <property type="match status" value="1"/>
</dbReference>
<evidence type="ECO:0000256" key="2">
    <source>
        <dbReference type="SAM" id="SignalP"/>
    </source>
</evidence>